<dbReference type="EMBL" id="CP050139">
    <property type="protein sequence ID" value="QIP34120.1"/>
    <property type="molecule type" value="Genomic_DNA"/>
</dbReference>
<keyword evidence="2" id="KW-1003">Cell membrane</keyword>
<keyword evidence="5" id="KW-0472">Membrane</keyword>
<protein>
    <submittedName>
        <fullName evidence="6">DedA family protein</fullName>
    </submittedName>
</protein>
<gene>
    <name evidence="6" type="ORF">GWK63_00120</name>
</gene>
<reference evidence="6 7" key="1">
    <citation type="submission" date="2020-03" db="EMBL/GenBank/DDBJ databases">
        <title>Isolation of cellulose-producing strains, genome characterization and application of the synthesized cellulose films as an economical and sustainable material for piezoelectric sensor construction.</title>
        <authorList>
            <person name="Mangayil R.K."/>
        </authorList>
    </citation>
    <scope>NUCLEOTIDE SEQUENCE [LARGE SCALE GENOMIC DNA]</scope>
    <source>
        <strain evidence="6 7">ENS 9a1a</strain>
    </source>
</reference>
<comment type="subcellular location">
    <subcellularLocation>
        <location evidence="1">Cell membrane</location>
        <topology evidence="1">Multi-pass membrane protein</topology>
    </subcellularLocation>
</comment>
<evidence type="ECO:0000256" key="2">
    <source>
        <dbReference type="ARBA" id="ARBA00022475"/>
    </source>
</evidence>
<dbReference type="InterPro" id="IPR051311">
    <property type="entry name" value="DedA_domain"/>
</dbReference>
<dbReference type="KEGG" id="kre:GWK63_00120"/>
<dbReference type="GeneID" id="85020547"/>
<dbReference type="GO" id="GO:0005886">
    <property type="term" value="C:plasma membrane"/>
    <property type="evidence" value="ECO:0007669"/>
    <property type="project" value="UniProtKB-SubCell"/>
</dbReference>
<accession>A0A181C6C6</accession>
<dbReference type="PANTHER" id="PTHR42709">
    <property type="entry name" value="ALKALINE PHOSPHATASE LIKE PROTEIN"/>
    <property type="match status" value="1"/>
</dbReference>
<evidence type="ECO:0000256" key="1">
    <source>
        <dbReference type="ARBA" id="ARBA00004651"/>
    </source>
</evidence>
<dbReference type="Proteomes" id="UP000502533">
    <property type="component" value="Chromosome"/>
</dbReference>
<evidence type="ECO:0000313" key="7">
    <source>
        <dbReference type="Proteomes" id="UP000502533"/>
    </source>
</evidence>
<keyword evidence="4" id="KW-1133">Transmembrane helix</keyword>
<proteinExistence type="predicted"/>
<sequence length="222" mass="24214">MTGNPLLQHLEHLFQHYGYGVIGVTIMLESMGIPLPAETLLISAALYCAATHKMNITWVATAAIIGAIMGDNFGYLIGRWLGYPLLERKGGRVGLTAGRLQAGRFLFRRYGGIIVCLGRFVAILRVFVALLAGANRMPWPRFIVYNALGGICWAGGYAYAAYYLGHRITRISGPAGMTLAACGAVVALGGVLFLRRHERRLTAEVEAAARREMEQSQQEGRT</sequence>
<dbReference type="Pfam" id="PF09335">
    <property type="entry name" value="VTT_dom"/>
    <property type="match status" value="1"/>
</dbReference>
<keyword evidence="7" id="KW-1185">Reference proteome</keyword>
<name>A0A181C6C6_9PROT</name>
<keyword evidence="3" id="KW-0812">Transmembrane</keyword>
<dbReference type="PANTHER" id="PTHR42709:SF6">
    <property type="entry name" value="UNDECAPRENYL PHOSPHATE TRANSPORTER A"/>
    <property type="match status" value="1"/>
</dbReference>
<evidence type="ECO:0000256" key="5">
    <source>
        <dbReference type="ARBA" id="ARBA00023136"/>
    </source>
</evidence>
<dbReference type="InterPro" id="IPR032816">
    <property type="entry name" value="VTT_dom"/>
</dbReference>
<evidence type="ECO:0000256" key="4">
    <source>
        <dbReference type="ARBA" id="ARBA00022989"/>
    </source>
</evidence>
<dbReference type="RefSeq" id="WP_007397215.1">
    <property type="nucleotide sequence ID" value="NZ_CALMTF010000097.1"/>
</dbReference>
<dbReference type="AlphaFoldDB" id="A0A181C6C6"/>
<evidence type="ECO:0000256" key="3">
    <source>
        <dbReference type="ARBA" id="ARBA00022692"/>
    </source>
</evidence>
<evidence type="ECO:0000313" key="6">
    <source>
        <dbReference type="EMBL" id="QIP34120.1"/>
    </source>
</evidence>
<organism evidence="6 7">
    <name type="scientific">Komagataeibacter rhaeticus</name>
    <dbReference type="NCBI Taxonomy" id="215221"/>
    <lineage>
        <taxon>Bacteria</taxon>
        <taxon>Pseudomonadati</taxon>
        <taxon>Pseudomonadota</taxon>
        <taxon>Alphaproteobacteria</taxon>
        <taxon>Acetobacterales</taxon>
        <taxon>Acetobacteraceae</taxon>
        <taxon>Komagataeibacter</taxon>
    </lineage>
</organism>